<dbReference type="EC" id="6.1.1.20" evidence="13"/>
<evidence type="ECO:0000256" key="5">
    <source>
        <dbReference type="ARBA" id="ARBA00022598"/>
    </source>
</evidence>
<dbReference type="InterPro" id="IPR004529">
    <property type="entry name" value="Phe-tRNA-synth_IIc_asu"/>
</dbReference>
<comment type="caution">
    <text evidence="15">The sequence shown here is derived from an EMBL/GenBank/DDBJ whole genome shotgun (WGS) entry which is preliminary data.</text>
</comment>
<dbReference type="InterPro" id="IPR045864">
    <property type="entry name" value="aa-tRNA-synth_II/BPL/LPL"/>
</dbReference>
<evidence type="ECO:0000313" key="15">
    <source>
        <dbReference type="EMBL" id="OIO06438.1"/>
    </source>
</evidence>
<dbReference type="Gene3D" id="3.30.930.10">
    <property type="entry name" value="Bira Bifunctional Protein, Domain 2"/>
    <property type="match status" value="1"/>
</dbReference>
<sequence length="342" mass="38086">MKDKLKKIQQEILNQIAKIKNIDSLCDLEIKYLGRKGELTKILRMIADLSVKEKAAIGTLANNIKREIQKEISRKKDILSSSLKSGTKTDVTLPGGKIARGHIHPITQVQNDLEDLFSSLGFMVLDGPELESDYYNFGALNIPAFHPARDIQDTFYIDKKNEAGKYDLVMRTHTSPVQIRAMKEFGAPLRCVAPGRTFRSEAIDASHEHTFYQLEGLMISEDISLTNLLAVLKEMLSGIFDRPVNIRVRPGYFPFVEPGLEIDVNCTICGGKGCPSCKGSGWLEMLGAGMVHPNVLTAGGIDPDKFSGFAFGLGINRLVMMKYGIKDIRLFQSGDLRFLEQF</sequence>
<dbReference type="InterPro" id="IPR006195">
    <property type="entry name" value="aa-tRNA-synth_II"/>
</dbReference>
<gene>
    <name evidence="13" type="primary">pheS</name>
    <name evidence="15" type="ORF">AUJ27_04190</name>
</gene>
<dbReference type="InterPro" id="IPR010978">
    <property type="entry name" value="tRNA-bd_arm"/>
</dbReference>
<evidence type="ECO:0000256" key="8">
    <source>
        <dbReference type="ARBA" id="ARBA00022840"/>
    </source>
</evidence>
<name>A0A1J4T7G6_9BACT</name>
<dbReference type="HAMAP" id="MF_00281">
    <property type="entry name" value="Phe_tRNA_synth_alpha1"/>
    <property type="match status" value="1"/>
</dbReference>
<comment type="catalytic activity">
    <reaction evidence="12 13">
        <text>tRNA(Phe) + L-phenylalanine + ATP = L-phenylalanyl-tRNA(Phe) + AMP + diphosphate + H(+)</text>
        <dbReference type="Rhea" id="RHEA:19413"/>
        <dbReference type="Rhea" id="RHEA-COMP:9668"/>
        <dbReference type="Rhea" id="RHEA-COMP:9699"/>
        <dbReference type="ChEBI" id="CHEBI:15378"/>
        <dbReference type="ChEBI" id="CHEBI:30616"/>
        <dbReference type="ChEBI" id="CHEBI:33019"/>
        <dbReference type="ChEBI" id="CHEBI:58095"/>
        <dbReference type="ChEBI" id="CHEBI:78442"/>
        <dbReference type="ChEBI" id="CHEBI:78531"/>
        <dbReference type="ChEBI" id="CHEBI:456215"/>
        <dbReference type="EC" id="6.1.1.20"/>
    </reaction>
</comment>
<evidence type="ECO:0000256" key="4">
    <source>
        <dbReference type="ARBA" id="ARBA00022490"/>
    </source>
</evidence>
<dbReference type="Proteomes" id="UP000183192">
    <property type="component" value="Unassembled WGS sequence"/>
</dbReference>
<dbReference type="GO" id="GO:0004826">
    <property type="term" value="F:phenylalanine-tRNA ligase activity"/>
    <property type="evidence" value="ECO:0007669"/>
    <property type="project" value="UniProtKB-UniRule"/>
</dbReference>
<dbReference type="SUPFAM" id="SSF46589">
    <property type="entry name" value="tRNA-binding arm"/>
    <property type="match status" value="1"/>
</dbReference>
<evidence type="ECO:0000313" key="16">
    <source>
        <dbReference type="Proteomes" id="UP000183192"/>
    </source>
</evidence>
<keyword evidence="5 13" id="KW-0436">Ligase</keyword>
<evidence type="ECO:0000256" key="13">
    <source>
        <dbReference type="HAMAP-Rule" id="MF_00281"/>
    </source>
</evidence>
<comment type="subcellular location">
    <subcellularLocation>
        <location evidence="1 13">Cytoplasm</location>
    </subcellularLocation>
</comment>
<dbReference type="GO" id="GO:0005737">
    <property type="term" value="C:cytoplasm"/>
    <property type="evidence" value="ECO:0007669"/>
    <property type="project" value="UniProtKB-SubCell"/>
</dbReference>
<keyword evidence="4 13" id="KW-0963">Cytoplasm</keyword>
<dbReference type="PANTHER" id="PTHR11538:SF41">
    <property type="entry name" value="PHENYLALANINE--TRNA LIGASE, MITOCHONDRIAL"/>
    <property type="match status" value="1"/>
</dbReference>
<evidence type="ECO:0000256" key="1">
    <source>
        <dbReference type="ARBA" id="ARBA00004496"/>
    </source>
</evidence>
<keyword evidence="10 13" id="KW-0648">Protein biosynthesis</keyword>
<comment type="similarity">
    <text evidence="2 13">Belongs to the class-II aminoacyl-tRNA synthetase family. Phe-tRNA synthetase alpha subunit type 1 subfamily.</text>
</comment>
<dbReference type="GO" id="GO:0000049">
    <property type="term" value="F:tRNA binding"/>
    <property type="evidence" value="ECO:0007669"/>
    <property type="project" value="InterPro"/>
</dbReference>
<dbReference type="InterPro" id="IPR004188">
    <property type="entry name" value="Phe-tRNA_ligase_II_N"/>
</dbReference>
<proteinExistence type="inferred from homology"/>
<dbReference type="CDD" id="cd00496">
    <property type="entry name" value="PheRS_alpha_core"/>
    <property type="match status" value="1"/>
</dbReference>
<dbReference type="FunFam" id="3.30.930.10:FF:000089">
    <property type="entry name" value="Phenylalanine--tRNA ligase alpha subunit"/>
    <property type="match status" value="1"/>
</dbReference>
<dbReference type="PROSITE" id="PS50862">
    <property type="entry name" value="AA_TRNA_LIGASE_II"/>
    <property type="match status" value="1"/>
</dbReference>
<evidence type="ECO:0000256" key="10">
    <source>
        <dbReference type="ARBA" id="ARBA00022917"/>
    </source>
</evidence>
<keyword evidence="11 13" id="KW-0030">Aminoacyl-tRNA synthetase</keyword>
<dbReference type="AlphaFoldDB" id="A0A1J4T7G6"/>
<feature type="binding site" evidence="13">
    <location>
        <position position="257"/>
    </location>
    <ligand>
        <name>Mg(2+)</name>
        <dbReference type="ChEBI" id="CHEBI:18420"/>
        <note>shared with beta subunit</note>
    </ligand>
</feature>
<evidence type="ECO:0000256" key="12">
    <source>
        <dbReference type="ARBA" id="ARBA00049255"/>
    </source>
</evidence>
<keyword evidence="7 13" id="KW-0547">Nucleotide-binding</keyword>
<dbReference type="Pfam" id="PF02912">
    <property type="entry name" value="Phe_tRNA-synt_N"/>
    <property type="match status" value="1"/>
</dbReference>
<evidence type="ECO:0000256" key="9">
    <source>
        <dbReference type="ARBA" id="ARBA00022842"/>
    </source>
</evidence>
<dbReference type="GO" id="GO:0000287">
    <property type="term" value="F:magnesium ion binding"/>
    <property type="evidence" value="ECO:0007669"/>
    <property type="project" value="UniProtKB-UniRule"/>
</dbReference>
<dbReference type="GO" id="GO:0005524">
    <property type="term" value="F:ATP binding"/>
    <property type="evidence" value="ECO:0007669"/>
    <property type="project" value="UniProtKB-UniRule"/>
</dbReference>
<evidence type="ECO:0000256" key="2">
    <source>
        <dbReference type="ARBA" id="ARBA00010207"/>
    </source>
</evidence>
<accession>A0A1J4T7G6</accession>
<dbReference type="SUPFAM" id="SSF55681">
    <property type="entry name" value="Class II aaRS and biotin synthetases"/>
    <property type="match status" value="1"/>
</dbReference>
<evidence type="ECO:0000259" key="14">
    <source>
        <dbReference type="PROSITE" id="PS50862"/>
    </source>
</evidence>
<reference evidence="15 16" key="1">
    <citation type="journal article" date="2016" name="Environ. Microbiol.">
        <title>Genomic resolution of a cold subsurface aquifer community provides metabolic insights for novel microbes adapted to high CO concentrations.</title>
        <authorList>
            <person name="Probst A.J."/>
            <person name="Castelle C.J."/>
            <person name="Singh A."/>
            <person name="Brown C.T."/>
            <person name="Anantharaman K."/>
            <person name="Sharon I."/>
            <person name="Hug L.A."/>
            <person name="Burstein D."/>
            <person name="Emerson J.B."/>
            <person name="Thomas B.C."/>
            <person name="Banfield J.F."/>
        </authorList>
    </citation>
    <scope>NUCLEOTIDE SEQUENCE [LARGE SCALE GENOMIC DNA]</scope>
    <source>
        <strain evidence="15">CG1_02_37_44</strain>
    </source>
</reference>
<dbReference type="InterPro" id="IPR002319">
    <property type="entry name" value="Phenylalanyl-tRNA_Synthase"/>
</dbReference>
<keyword evidence="8 13" id="KW-0067">ATP-binding</keyword>
<dbReference type="InterPro" id="IPR022911">
    <property type="entry name" value="Phe_tRNA_ligase_alpha1_bac"/>
</dbReference>
<dbReference type="STRING" id="1805146.AUJ27_04190"/>
<dbReference type="GO" id="GO:0006432">
    <property type="term" value="P:phenylalanyl-tRNA aminoacylation"/>
    <property type="evidence" value="ECO:0007669"/>
    <property type="project" value="UniProtKB-UniRule"/>
</dbReference>
<keyword evidence="6 13" id="KW-0479">Metal-binding</keyword>
<dbReference type="PANTHER" id="PTHR11538">
    <property type="entry name" value="PHENYLALANYL-TRNA SYNTHETASE"/>
    <property type="match status" value="1"/>
</dbReference>
<evidence type="ECO:0000256" key="7">
    <source>
        <dbReference type="ARBA" id="ARBA00022741"/>
    </source>
</evidence>
<keyword evidence="9 13" id="KW-0460">Magnesium</keyword>
<protein>
    <recommendedName>
        <fullName evidence="13">Phenylalanine--tRNA ligase alpha subunit</fullName>
        <ecNumber evidence="13">6.1.1.20</ecNumber>
    </recommendedName>
    <alternativeName>
        <fullName evidence="13">Phenylalanyl-tRNA synthetase alpha subunit</fullName>
        <shortName evidence="13">PheRS</shortName>
    </alternativeName>
</protein>
<evidence type="ECO:0000256" key="11">
    <source>
        <dbReference type="ARBA" id="ARBA00023146"/>
    </source>
</evidence>
<feature type="domain" description="Aminoacyl-transfer RNA synthetases class-II family profile" evidence="14">
    <location>
        <begin position="107"/>
        <end position="321"/>
    </location>
</feature>
<dbReference type="EMBL" id="MNUU01000079">
    <property type="protein sequence ID" value="OIO06438.1"/>
    <property type="molecule type" value="Genomic_DNA"/>
</dbReference>
<evidence type="ECO:0000256" key="3">
    <source>
        <dbReference type="ARBA" id="ARBA00011209"/>
    </source>
</evidence>
<dbReference type="Pfam" id="PF01409">
    <property type="entry name" value="tRNA-synt_2d"/>
    <property type="match status" value="1"/>
</dbReference>
<comment type="subunit">
    <text evidence="3 13">Tetramer of two alpha and two beta subunits.</text>
</comment>
<dbReference type="NCBIfam" id="TIGR00468">
    <property type="entry name" value="pheS"/>
    <property type="match status" value="1"/>
</dbReference>
<comment type="cofactor">
    <cofactor evidence="13">
        <name>Mg(2+)</name>
        <dbReference type="ChEBI" id="CHEBI:18420"/>
    </cofactor>
    <text evidence="13">Binds 2 magnesium ions per tetramer.</text>
</comment>
<evidence type="ECO:0000256" key="6">
    <source>
        <dbReference type="ARBA" id="ARBA00022723"/>
    </source>
</evidence>
<organism evidence="15 16">
    <name type="scientific">Candidatus Falkowbacteria bacterium CG1_02_37_44</name>
    <dbReference type="NCBI Taxonomy" id="1805146"/>
    <lineage>
        <taxon>Bacteria</taxon>
        <taxon>Candidatus Falkowiibacteriota</taxon>
    </lineage>
</organism>